<comment type="caution">
    <text evidence="1">The sequence shown here is derived from an EMBL/GenBank/DDBJ whole genome shotgun (WGS) entry which is preliminary data.</text>
</comment>
<accession>A0A8J3F196</accession>
<dbReference type="AlphaFoldDB" id="A0A8J3F196"/>
<keyword evidence="2" id="KW-1185">Reference proteome</keyword>
<sequence length="62" mass="7322">MNEYRVSWYILIDEKGGVEGRSLLRGDPDHFDVVLATFKEKLRKEYNVRQSSIFILDTVEMN</sequence>
<organism evidence="1 2">
    <name type="scientific">Gottfriedia solisilvae</name>
    <dbReference type="NCBI Taxonomy" id="1516104"/>
    <lineage>
        <taxon>Bacteria</taxon>
        <taxon>Bacillati</taxon>
        <taxon>Bacillota</taxon>
        <taxon>Bacilli</taxon>
        <taxon>Bacillales</taxon>
        <taxon>Bacillaceae</taxon>
        <taxon>Gottfriedia</taxon>
    </lineage>
</organism>
<gene>
    <name evidence="1" type="ORF">GCM10007380_36590</name>
</gene>
<evidence type="ECO:0000313" key="1">
    <source>
        <dbReference type="EMBL" id="GGI17167.1"/>
    </source>
</evidence>
<dbReference type="Proteomes" id="UP000626244">
    <property type="component" value="Unassembled WGS sequence"/>
</dbReference>
<name>A0A8J3F196_9BACI</name>
<reference evidence="2" key="1">
    <citation type="journal article" date="2019" name="Int. J. Syst. Evol. Microbiol.">
        <title>The Global Catalogue of Microorganisms (GCM) 10K type strain sequencing project: providing services to taxonomists for standard genome sequencing and annotation.</title>
        <authorList>
            <consortium name="The Broad Institute Genomics Platform"/>
            <consortium name="The Broad Institute Genome Sequencing Center for Infectious Disease"/>
            <person name="Wu L."/>
            <person name="Ma J."/>
        </authorList>
    </citation>
    <scope>NUCLEOTIDE SEQUENCE [LARGE SCALE GENOMIC DNA]</scope>
    <source>
        <strain evidence="2">CGMCC 1.14993</strain>
    </source>
</reference>
<dbReference type="RefSeq" id="WP_088002338.1">
    <property type="nucleotide sequence ID" value="NZ_BMHB01000003.1"/>
</dbReference>
<evidence type="ECO:0000313" key="2">
    <source>
        <dbReference type="Proteomes" id="UP000626244"/>
    </source>
</evidence>
<proteinExistence type="predicted"/>
<dbReference type="EMBL" id="BMHB01000003">
    <property type="protein sequence ID" value="GGI17167.1"/>
    <property type="molecule type" value="Genomic_DNA"/>
</dbReference>
<dbReference type="OrthoDB" id="2908478at2"/>
<protein>
    <submittedName>
        <fullName evidence="1">Uncharacterized protein</fullName>
    </submittedName>
</protein>